<dbReference type="AlphaFoldDB" id="A0A6J8AI65"/>
<sequence>MMWFKSLLVGNQEKYTNIHNIVNPPNERVDEGNQILNLELNGTIFLKPRVNCSLPIDGRWIHGVKEYNWHYKILRIPWSRGGATELRTSVYIKTLPIDRYLGVHWCVDSDESRINIDVKGKPATRRDILSMTSSVPGIPTASPVFSSSDVASRDTTGNKELSTLKTSCYNPLKYCSSHVQLQIDLTVISDSDQSTLNCIAGYIIKAPKKESQSITI</sequence>
<protein>
    <submittedName>
        <fullName evidence="1">Uncharacterized protein</fullName>
    </submittedName>
</protein>
<evidence type="ECO:0000313" key="1">
    <source>
        <dbReference type="EMBL" id="CAC5368603.1"/>
    </source>
</evidence>
<proteinExistence type="predicted"/>
<gene>
    <name evidence="1" type="ORF">MCOR_8093</name>
</gene>
<evidence type="ECO:0000313" key="2">
    <source>
        <dbReference type="Proteomes" id="UP000507470"/>
    </source>
</evidence>
<dbReference type="EMBL" id="CACVKT020001498">
    <property type="protein sequence ID" value="CAC5368603.1"/>
    <property type="molecule type" value="Genomic_DNA"/>
</dbReference>
<accession>A0A6J8AI65</accession>
<keyword evidence="2" id="KW-1185">Reference proteome</keyword>
<name>A0A6J8AI65_MYTCO</name>
<dbReference type="Proteomes" id="UP000507470">
    <property type="component" value="Unassembled WGS sequence"/>
</dbReference>
<organism evidence="1 2">
    <name type="scientific">Mytilus coruscus</name>
    <name type="common">Sea mussel</name>
    <dbReference type="NCBI Taxonomy" id="42192"/>
    <lineage>
        <taxon>Eukaryota</taxon>
        <taxon>Metazoa</taxon>
        <taxon>Spiralia</taxon>
        <taxon>Lophotrochozoa</taxon>
        <taxon>Mollusca</taxon>
        <taxon>Bivalvia</taxon>
        <taxon>Autobranchia</taxon>
        <taxon>Pteriomorphia</taxon>
        <taxon>Mytilida</taxon>
        <taxon>Mytiloidea</taxon>
        <taxon>Mytilidae</taxon>
        <taxon>Mytilinae</taxon>
        <taxon>Mytilus</taxon>
    </lineage>
</organism>
<reference evidence="1 2" key="1">
    <citation type="submission" date="2020-06" db="EMBL/GenBank/DDBJ databases">
        <authorList>
            <person name="Li R."/>
            <person name="Bekaert M."/>
        </authorList>
    </citation>
    <scope>NUCLEOTIDE SEQUENCE [LARGE SCALE GENOMIC DNA]</scope>
    <source>
        <strain evidence="2">wild</strain>
    </source>
</reference>